<dbReference type="InterPro" id="IPR029058">
    <property type="entry name" value="AB_hydrolase_fold"/>
</dbReference>
<dbReference type="PANTHER" id="PTHR47562">
    <property type="match status" value="1"/>
</dbReference>
<keyword evidence="2" id="KW-0378">Hydrolase</keyword>
<dbReference type="GO" id="GO:0016787">
    <property type="term" value="F:hydrolase activity"/>
    <property type="evidence" value="ECO:0007669"/>
    <property type="project" value="UniProtKB-KW"/>
</dbReference>
<organism evidence="2 3">
    <name type="scientific">Solirubrobacter ginsenosidimutans</name>
    <dbReference type="NCBI Taxonomy" id="490573"/>
    <lineage>
        <taxon>Bacteria</taxon>
        <taxon>Bacillati</taxon>
        <taxon>Actinomycetota</taxon>
        <taxon>Thermoleophilia</taxon>
        <taxon>Solirubrobacterales</taxon>
        <taxon>Solirubrobacteraceae</taxon>
        <taxon>Solirubrobacter</taxon>
    </lineage>
</organism>
<dbReference type="Pfam" id="PF01738">
    <property type="entry name" value="DLH"/>
    <property type="match status" value="1"/>
</dbReference>
<feature type="domain" description="Dienelactone hydrolase" evidence="1">
    <location>
        <begin position="17"/>
        <end position="238"/>
    </location>
</feature>
<dbReference type="RefSeq" id="WP_270038482.1">
    <property type="nucleotide sequence ID" value="NZ_JAPDOD010000003.1"/>
</dbReference>
<sequence length="239" mass="25934">MVLTREYVDVPVGERAMRTFVAKPAAPGSYPGVVFYTDIFQLTESSLRWAVRLAGYGFLVAVPEIYHRVEPAGTVLGFDDPGKVRGQADAEAITTAEFDEDIAAALDWFGAACPTVGAAGHCTGGHLAFRAAFDSRVRGTACWYPTGLHDGKLGKDRSDALERVADIDGELLLIFGSLDPHTPAPAREVVRAGLEGGPTFRWLEFEAEHAFGRDIGPRFDPEATDQAFAETIAFFRRVL</sequence>
<dbReference type="InterPro" id="IPR002925">
    <property type="entry name" value="Dienelactn_hydro"/>
</dbReference>
<evidence type="ECO:0000259" key="1">
    <source>
        <dbReference type="Pfam" id="PF01738"/>
    </source>
</evidence>
<reference evidence="2" key="1">
    <citation type="submission" date="2022-10" db="EMBL/GenBank/DDBJ databases">
        <title>The WGS of Solirubrobacter ginsenosidimutans DSM 21036.</title>
        <authorList>
            <person name="Jiang Z."/>
        </authorList>
    </citation>
    <scope>NUCLEOTIDE SEQUENCE</scope>
    <source>
        <strain evidence="2">DSM 21036</strain>
    </source>
</reference>
<proteinExistence type="predicted"/>
<keyword evidence="3" id="KW-1185">Reference proteome</keyword>
<accession>A0A9X3MPZ0</accession>
<evidence type="ECO:0000313" key="3">
    <source>
        <dbReference type="Proteomes" id="UP001149140"/>
    </source>
</evidence>
<gene>
    <name evidence="2" type="ORF">OM076_05520</name>
</gene>
<dbReference type="EMBL" id="JAPDOD010000003">
    <property type="protein sequence ID" value="MDA0159712.1"/>
    <property type="molecule type" value="Genomic_DNA"/>
</dbReference>
<protein>
    <submittedName>
        <fullName evidence="2">Dienelactone hydrolase family protein</fullName>
    </submittedName>
</protein>
<dbReference type="Gene3D" id="3.40.50.1820">
    <property type="entry name" value="alpha/beta hydrolase"/>
    <property type="match status" value="1"/>
</dbReference>
<dbReference type="SUPFAM" id="SSF53474">
    <property type="entry name" value="alpha/beta-Hydrolases"/>
    <property type="match status" value="1"/>
</dbReference>
<dbReference type="Proteomes" id="UP001149140">
    <property type="component" value="Unassembled WGS sequence"/>
</dbReference>
<dbReference type="PANTHER" id="PTHR47562:SF2">
    <property type="entry name" value="CARBOXYMETHYLENEBUTENOLIDASE-RELATED"/>
    <property type="match status" value="1"/>
</dbReference>
<dbReference type="AlphaFoldDB" id="A0A9X3MPZ0"/>
<name>A0A9X3MPZ0_9ACTN</name>
<evidence type="ECO:0000313" key="2">
    <source>
        <dbReference type="EMBL" id="MDA0159712.1"/>
    </source>
</evidence>
<comment type="caution">
    <text evidence="2">The sequence shown here is derived from an EMBL/GenBank/DDBJ whole genome shotgun (WGS) entry which is preliminary data.</text>
</comment>